<dbReference type="InterPro" id="IPR016461">
    <property type="entry name" value="COMT-like"/>
</dbReference>
<dbReference type="Proteomes" id="UP000800097">
    <property type="component" value="Unassembled WGS sequence"/>
</dbReference>
<dbReference type="OrthoDB" id="1606438at2759"/>
<reference evidence="5" key="1">
    <citation type="journal article" date="2020" name="Stud. Mycol.">
        <title>101 Dothideomycetes genomes: a test case for predicting lifestyles and emergence of pathogens.</title>
        <authorList>
            <person name="Haridas S."/>
            <person name="Albert R."/>
            <person name="Binder M."/>
            <person name="Bloem J."/>
            <person name="Labutti K."/>
            <person name="Salamov A."/>
            <person name="Andreopoulos B."/>
            <person name="Baker S."/>
            <person name="Barry K."/>
            <person name="Bills G."/>
            <person name="Bluhm B."/>
            <person name="Cannon C."/>
            <person name="Castanera R."/>
            <person name="Culley D."/>
            <person name="Daum C."/>
            <person name="Ezra D."/>
            <person name="Gonzalez J."/>
            <person name="Henrissat B."/>
            <person name="Kuo A."/>
            <person name="Liang C."/>
            <person name="Lipzen A."/>
            <person name="Lutzoni F."/>
            <person name="Magnuson J."/>
            <person name="Mondo S."/>
            <person name="Nolan M."/>
            <person name="Ohm R."/>
            <person name="Pangilinan J."/>
            <person name="Park H.-J."/>
            <person name="Ramirez L."/>
            <person name="Alfaro M."/>
            <person name="Sun H."/>
            <person name="Tritt A."/>
            <person name="Yoshinaga Y."/>
            <person name="Zwiers L.-H."/>
            <person name="Turgeon B."/>
            <person name="Goodwin S."/>
            <person name="Spatafora J."/>
            <person name="Crous P."/>
            <person name="Grigoriev I."/>
        </authorList>
    </citation>
    <scope>NUCLEOTIDE SEQUENCE</scope>
    <source>
        <strain evidence="5">CBS 379.55</strain>
    </source>
</reference>
<gene>
    <name evidence="5" type="ORF">EI97DRAFT_500420</name>
</gene>
<dbReference type="PANTHER" id="PTHR43712">
    <property type="entry name" value="PUTATIVE (AFU_ORTHOLOGUE AFUA_4G14580)-RELATED"/>
    <property type="match status" value="1"/>
</dbReference>
<evidence type="ECO:0000256" key="1">
    <source>
        <dbReference type="ARBA" id="ARBA00022603"/>
    </source>
</evidence>
<evidence type="ECO:0000256" key="3">
    <source>
        <dbReference type="ARBA" id="ARBA00022691"/>
    </source>
</evidence>
<evidence type="ECO:0000256" key="2">
    <source>
        <dbReference type="ARBA" id="ARBA00022679"/>
    </source>
</evidence>
<keyword evidence="1 5" id="KW-0489">Methyltransferase</keyword>
<evidence type="ECO:0000259" key="4">
    <source>
        <dbReference type="Pfam" id="PF00891"/>
    </source>
</evidence>
<organism evidence="5 6">
    <name type="scientific">Westerdykella ornata</name>
    <dbReference type="NCBI Taxonomy" id="318751"/>
    <lineage>
        <taxon>Eukaryota</taxon>
        <taxon>Fungi</taxon>
        <taxon>Dikarya</taxon>
        <taxon>Ascomycota</taxon>
        <taxon>Pezizomycotina</taxon>
        <taxon>Dothideomycetes</taxon>
        <taxon>Pleosporomycetidae</taxon>
        <taxon>Pleosporales</taxon>
        <taxon>Sporormiaceae</taxon>
        <taxon>Westerdykella</taxon>
    </lineage>
</organism>
<name>A0A6A6JML5_WESOR</name>
<dbReference type="SUPFAM" id="SSF46785">
    <property type="entry name" value="Winged helix' DNA-binding domain"/>
    <property type="match status" value="1"/>
</dbReference>
<accession>A0A6A6JML5</accession>
<keyword evidence="2 5" id="KW-0808">Transferase</keyword>
<dbReference type="InterPro" id="IPR029063">
    <property type="entry name" value="SAM-dependent_MTases_sf"/>
</dbReference>
<dbReference type="Gene3D" id="1.10.10.10">
    <property type="entry name" value="Winged helix-like DNA-binding domain superfamily/Winged helix DNA-binding domain"/>
    <property type="match status" value="1"/>
</dbReference>
<keyword evidence="3" id="KW-0949">S-adenosyl-L-methionine</keyword>
<dbReference type="PROSITE" id="PS51683">
    <property type="entry name" value="SAM_OMT_II"/>
    <property type="match status" value="1"/>
</dbReference>
<evidence type="ECO:0000313" key="5">
    <source>
        <dbReference type="EMBL" id="KAF2277465.1"/>
    </source>
</evidence>
<feature type="domain" description="O-methyltransferase C-terminal" evidence="4">
    <location>
        <begin position="238"/>
        <end position="422"/>
    </location>
</feature>
<evidence type="ECO:0000313" key="6">
    <source>
        <dbReference type="Proteomes" id="UP000800097"/>
    </source>
</evidence>
<dbReference type="EMBL" id="ML986490">
    <property type="protein sequence ID" value="KAF2277465.1"/>
    <property type="molecule type" value="Genomic_DNA"/>
</dbReference>
<dbReference type="GeneID" id="54555838"/>
<proteinExistence type="predicted"/>
<protein>
    <submittedName>
        <fullName evidence="5">S-adenosyl-L-methionine-dependent methyltransferase</fullName>
    </submittedName>
</protein>
<dbReference type="Gene3D" id="3.40.50.150">
    <property type="entry name" value="Vaccinia Virus protein VP39"/>
    <property type="match status" value="1"/>
</dbReference>
<dbReference type="SUPFAM" id="SSF53335">
    <property type="entry name" value="S-adenosyl-L-methionine-dependent methyltransferases"/>
    <property type="match status" value="1"/>
</dbReference>
<dbReference type="GO" id="GO:0032259">
    <property type="term" value="P:methylation"/>
    <property type="evidence" value="ECO:0007669"/>
    <property type="project" value="UniProtKB-KW"/>
</dbReference>
<dbReference type="InterPro" id="IPR036388">
    <property type="entry name" value="WH-like_DNA-bd_sf"/>
</dbReference>
<sequence>MASSEEVTLNGLATKIAELADTLTKTLKENNVPLCTFDVDSPVSYDSPSPDIYMQRQTLIQTCMDLIYLAQGPRESIFNYAHSAMPDAACLNVLNYFNFWDAVPLDGTASYADIAKHTNLPEEVVKRFVRHASTLRIFEETEPGRSASRVKHSFRSAPLARSKGLRALLTTTLELSGGPLMALHFALERYSQGKPALPKNIDETAFALLYSGGQFGKFKNTWEMLENDGEGEKKGWRQREFTVFMDFLKEIFGLEGVVLNAYDWSALGKAKVVDIGGSAGHDAFTLAKKFSDLELVVQDLPQVAPVFEQNLPSDLASRVSFMAHDMFQPQPVEADVYLLKLILHDWPDEEAVKLLRAQIPALKPGARVIFIEYVGAEEDSEDANQLPRIVRGMGSATDLRVMALFNNRERPVSAWKEIFKAADERFDVTSVKSNAVAFYAVVEAVWRG</sequence>
<dbReference type="AlphaFoldDB" id="A0A6A6JML5"/>
<dbReference type="InterPro" id="IPR036390">
    <property type="entry name" value="WH_DNA-bd_sf"/>
</dbReference>
<dbReference type="PANTHER" id="PTHR43712:SF12">
    <property type="entry name" value="STERIGMATOCYSTIN 8-O-METHYLTRANSFERASE"/>
    <property type="match status" value="1"/>
</dbReference>
<dbReference type="InterPro" id="IPR001077">
    <property type="entry name" value="COMT_C"/>
</dbReference>
<keyword evidence="6" id="KW-1185">Reference proteome</keyword>
<dbReference type="RefSeq" id="XP_033655004.1">
    <property type="nucleotide sequence ID" value="XM_033802663.1"/>
</dbReference>
<dbReference type="GO" id="GO:0008171">
    <property type="term" value="F:O-methyltransferase activity"/>
    <property type="evidence" value="ECO:0007669"/>
    <property type="project" value="InterPro"/>
</dbReference>
<dbReference type="Pfam" id="PF00891">
    <property type="entry name" value="Methyltransf_2"/>
    <property type="match status" value="1"/>
</dbReference>